<gene>
    <name evidence="2" type="ORF">SAMN05444388_10580</name>
</gene>
<dbReference type="GO" id="GO:0016780">
    <property type="term" value="F:phosphotransferase activity, for other substituted phosphate groups"/>
    <property type="evidence" value="ECO:0007669"/>
    <property type="project" value="InterPro"/>
</dbReference>
<feature type="transmembrane region" description="Helical" evidence="1">
    <location>
        <begin position="31"/>
        <end position="50"/>
    </location>
</feature>
<feature type="transmembrane region" description="Helical" evidence="1">
    <location>
        <begin position="123"/>
        <end position="142"/>
    </location>
</feature>
<keyword evidence="2" id="KW-0808">Transferase</keyword>
<dbReference type="EMBL" id="FQWH01000005">
    <property type="protein sequence ID" value="SHG91310.1"/>
    <property type="molecule type" value="Genomic_DNA"/>
</dbReference>
<sequence>MNIPQLLILLRLLMAPVILFIGWKFGENGALAILVLMYIDLFSDIFDGIIARKQNISTEKLRRLDSQVDMLFWVSIGVSSWFIYPDLINANIYYIGLLFGMEILCYIISFIKFRKETCTHAFLSKLWGLTLLAAFTSILGFGYTGFPFALAIIMGLISHLDVILIILILPKWQHDIPSSYHAYLIRNGIAFKKSKLLNS</sequence>
<dbReference type="Pfam" id="PF01066">
    <property type="entry name" value="CDP-OH_P_transf"/>
    <property type="match status" value="1"/>
</dbReference>
<accession>A0A1M5NP47</accession>
<feature type="transmembrane region" description="Helical" evidence="1">
    <location>
        <begin position="93"/>
        <end position="111"/>
    </location>
</feature>
<dbReference type="InterPro" id="IPR043130">
    <property type="entry name" value="CDP-OH_PTrfase_TM_dom"/>
</dbReference>
<proteinExistence type="predicted"/>
<dbReference type="Proteomes" id="UP000184112">
    <property type="component" value="Unassembled WGS sequence"/>
</dbReference>
<keyword evidence="1" id="KW-1133">Transmembrane helix</keyword>
<dbReference type="Gene3D" id="1.20.120.1760">
    <property type="match status" value="1"/>
</dbReference>
<evidence type="ECO:0000313" key="2">
    <source>
        <dbReference type="EMBL" id="SHG91310.1"/>
    </source>
</evidence>
<dbReference type="RefSeq" id="WP_073409620.1">
    <property type="nucleotide sequence ID" value="NZ_FQWH01000005.1"/>
</dbReference>
<feature type="transmembrane region" description="Helical" evidence="1">
    <location>
        <begin position="70"/>
        <end position="87"/>
    </location>
</feature>
<reference evidence="2 3" key="1">
    <citation type="submission" date="2016-11" db="EMBL/GenBank/DDBJ databases">
        <authorList>
            <person name="Jaros S."/>
            <person name="Januszkiewicz K."/>
            <person name="Wedrychowicz H."/>
        </authorList>
    </citation>
    <scope>NUCLEOTIDE SEQUENCE [LARGE SCALE GENOMIC DNA]</scope>
    <source>
        <strain evidence="2 3">DSM 6792</strain>
    </source>
</reference>
<name>A0A1M5NP47_FLAJO</name>
<organism evidence="2 3">
    <name type="scientific">Flavobacterium johnsoniae</name>
    <name type="common">Cytophaga johnsonae</name>
    <dbReference type="NCBI Taxonomy" id="986"/>
    <lineage>
        <taxon>Bacteria</taxon>
        <taxon>Pseudomonadati</taxon>
        <taxon>Bacteroidota</taxon>
        <taxon>Flavobacteriia</taxon>
        <taxon>Flavobacteriales</taxon>
        <taxon>Flavobacteriaceae</taxon>
        <taxon>Flavobacterium</taxon>
    </lineage>
</organism>
<feature type="transmembrane region" description="Helical" evidence="1">
    <location>
        <begin position="7"/>
        <end position="25"/>
    </location>
</feature>
<evidence type="ECO:0000313" key="3">
    <source>
        <dbReference type="Proteomes" id="UP000184112"/>
    </source>
</evidence>
<evidence type="ECO:0000256" key="1">
    <source>
        <dbReference type="SAM" id="Phobius"/>
    </source>
</evidence>
<protein>
    <submittedName>
        <fullName evidence="2">CDP-diacylglycerol--glycerol-3-phosphate 3-phosphatidyltransferase</fullName>
    </submittedName>
</protein>
<dbReference type="GO" id="GO:0016020">
    <property type="term" value="C:membrane"/>
    <property type="evidence" value="ECO:0007669"/>
    <property type="project" value="InterPro"/>
</dbReference>
<dbReference type="InterPro" id="IPR000462">
    <property type="entry name" value="CDP-OH_P_trans"/>
</dbReference>
<feature type="transmembrane region" description="Helical" evidence="1">
    <location>
        <begin position="148"/>
        <end position="169"/>
    </location>
</feature>
<keyword evidence="1" id="KW-0812">Transmembrane</keyword>
<dbReference type="AlphaFoldDB" id="A0A1M5NP47"/>
<keyword evidence="1" id="KW-0472">Membrane</keyword>
<dbReference type="GO" id="GO:0008654">
    <property type="term" value="P:phospholipid biosynthetic process"/>
    <property type="evidence" value="ECO:0007669"/>
    <property type="project" value="InterPro"/>
</dbReference>